<proteinExistence type="predicted"/>
<dbReference type="WBParaSite" id="ES5_v2.g19347.t1">
    <property type="protein sequence ID" value="ES5_v2.g19347.t1"/>
    <property type="gene ID" value="ES5_v2.g19347"/>
</dbReference>
<dbReference type="Proteomes" id="UP000887579">
    <property type="component" value="Unplaced"/>
</dbReference>
<accession>A0AC34FPK4</accession>
<sequence length="404" mass="46666">MKCLCYVSEYASFTNIYPLCNDFDFPFVRYFVMEFKVNLSTWMQEKFNWNDFDMAMALLVSDVVLIPAKNVVFLRKKCKGADLVLQFAILKNQNSFSVSGTNFKHFEQTFDQVRVAIHTFQKSMIENGVKYGISEVKETTTIAPLNRMMGPGMGNFCERDELSTPVICNAHRTDRQCICKATKEQAYYGSSVIDCDRLMDMDTSFRTSFYKFGSIAFLETIKTPNPAVFDALFTAELETLMQIPEGSLMIVRKYCKNKKLHVQFVEFENPKIHPPFTGSDFSYSSFKTLPISKFRNKLEIGVIAEADSTAAMLLPPIIKDSPEEVPFDATIFVKLFHILFVGVTYRYYVACFLPIIIISCIIYSIKIRIDKEEAEFEKVFPRSRKLFNRRFIEKEFRMPSSSEK</sequence>
<evidence type="ECO:0000313" key="1">
    <source>
        <dbReference type="Proteomes" id="UP000887579"/>
    </source>
</evidence>
<organism evidence="1 2">
    <name type="scientific">Panagrolaimus sp. ES5</name>
    <dbReference type="NCBI Taxonomy" id="591445"/>
    <lineage>
        <taxon>Eukaryota</taxon>
        <taxon>Metazoa</taxon>
        <taxon>Ecdysozoa</taxon>
        <taxon>Nematoda</taxon>
        <taxon>Chromadorea</taxon>
        <taxon>Rhabditida</taxon>
        <taxon>Tylenchina</taxon>
        <taxon>Panagrolaimomorpha</taxon>
        <taxon>Panagrolaimoidea</taxon>
        <taxon>Panagrolaimidae</taxon>
        <taxon>Panagrolaimus</taxon>
    </lineage>
</organism>
<evidence type="ECO:0000313" key="2">
    <source>
        <dbReference type="WBParaSite" id="ES5_v2.g19347.t1"/>
    </source>
</evidence>
<reference evidence="2" key="1">
    <citation type="submission" date="2022-11" db="UniProtKB">
        <authorList>
            <consortium name="WormBaseParasite"/>
        </authorList>
    </citation>
    <scope>IDENTIFICATION</scope>
</reference>
<name>A0AC34FPK4_9BILA</name>
<protein>
    <submittedName>
        <fullName evidence="2">Uncharacterized protein</fullName>
    </submittedName>
</protein>